<keyword evidence="3" id="KW-1185">Reference proteome</keyword>
<dbReference type="AlphaFoldDB" id="A0A5N5WGZ7"/>
<dbReference type="SUPFAM" id="SSF57959">
    <property type="entry name" value="Leucine zipper domain"/>
    <property type="match status" value="1"/>
</dbReference>
<dbReference type="Proteomes" id="UP000326565">
    <property type="component" value="Unassembled WGS sequence"/>
</dbReference>
<evidence type="ECO:0008006" key="4">
    <source>
        <dbReference type="Google" id="ProtNLM"/>
    </source>
</evidence>
<dbReference type="Gene3D" id="1.20.5.170">
    <property type="match status" value="1"/>
</dbReference>
<name>A0A5N5WGZ7_9EURO</name>
<dbReference type="PANTHER" id="PTHR40618">
    <property type="entry name" value="B-ZIP TRANSCRIPTION FACTOR (EUROFUNG)-RELATED"/>
    <property type="match status" value="1"/>
</dbReference>
<dbReference type="InterPro" id="IPR046347">
    <property type="entry name" value="bZIP_sf"/>
</dbReference>
<sequence>MSSRGTWLRQNYLDPGIQGIPIGALCDIPALPLTPSESSQPDLSPEPPSTVSAMYNPANGSARVDLGQSSSGSSRRHLGINQSTETDLQANSNPTARTSGANYRKRQTESRDKAFTTKVSSQSPRKRGRPGKSDEADSSVDKRRVQIRVAQRAYRSRQKAHMSLMEARIRGLETTVDLMAKNFLSFNDKVMQSGILERAPGLAKDFRQTSEEFLRLVKNAVEFDTDKVHNVPKTADSSEQARGDGTRYDAGQSRDSDIATANSNLLDGLDDTDVPMLTNRPRTPDKGASVRCPRPTPDELSSCSSTRAMHPVSPTWADDLDPAVSKLNGPNSASFAERLLYACAQRGYHFLNDPTVSSPSLYRVFGLLMSTMTRSDIMAYLEARLKYPGSHEAFGSWNIPMFSIGGAGTHRRRNFSRIDNPYTPSLSAKEEEACTDTSPFMSEDEWFDAKDVEGFLEEREVNINRQRSDPHISEETASGALEFARLDMPRDRIQSSSNQRALGRLRLDRPLVIDEALLIDSLTSLCICLGHTVGFRRRDIESVISRYARPVTSPYQDSTGVFD</sequence>
<dbReference type="PANTHER" id="PTHR40618:SF1">
    <property type="entry name" value="B-ZIP TRANSCRIPTION FACTOR (EUROFUNG)"/>
    <property type="match status" value="1"/>
</dbReference>
<dbReference type="CDD" id="cd14688">
    <property type="entry name" value="bZIP_YAP"/>
    <property type="match status" value="1"/>
</dbReference>
<dbReference type="EMBL" id="ML732491">
    <property type="protein sequence ID" value="KAB8067419.1"/>
    <property type="molecule type" value="Genomic_DNA"/>
</dbReference>
<feature type="compositionally biased region" description="Basic and acidic residues" evidence="1">
    <location>
        <begin position="106"/>
        <end position="115"/>
    </location>
</feature>
<feature type="region of interest" description="Disordered" evidence="1">
    <location>
        <begin position="32"/>
        <end position="144"/>
    </location>
</feature>
<organism evidence="2 3">
    <name type="scientific">Aspergillus leporis</name>
    <dbReference type="NCBI Taxonomy" id="41062"/>
    <lineage>
        <taxon>Eukaryota</taxon>
        <taxon>Fungi</taxon>
        <taxon>Dikarya</taxon>
        <taxon>Ascomycota</taxon>
        <taxon>Pezizomycotina</taxon>
        <taxon>Eurotiomycetes</taxon>
        <taxon>Eurotiomycetidae</taxon>
        <taxon>Eurotiales</taxon>
        <taxon>Aspergillaceae</taxon>
        <taxon>Aspergillus</taxon>
        <taxon>Aspergillus subgen. Circumdati</taxon>
    </lineage>
</organism>
<evidence type="ECO:0000313" key="2">
    <source>
        <dbReference type="EMBL" id="KAB8067419.1"/>
    </source>
</evidence>
<feature type="compositionally biased region" description="Basic and acidic residues" evidence="1">
    <location>
        <begin position="131"/>
        <end position="144"/>
    </location>
</feature>
<protein>
    <recommendedName>
        <fullName evidence="4">BZIP domain-containing protein</fullName>
    </recommendedName>
</protein>
<gene>
    <name evidence="2" type="ORF">BDV29DRAFT_163394</name>
</gene>
<dbReference type="GO" id="GO:0003700">
    <property type="term" value="F:DNA-binding transcription factor activity"/>
    <property type="evidence" value="ECO:0007669"/>
    <property type="project" value="InterPro"/>
</dbReference>
<evidence type="ECO:0000313" key="3">
    <source>
        <dbReference type="Proteomes" id="UP000326565"/>
    </source>
</evidence>
<feature type="compositionally biased region" description="Polar residues" evidence="1">
    <location>
        <begin position="80"/>
        <end position="101"/>
    </location>
</feature>
<feature type="compositionally biased region" description="Basic and acidic residues" evidence="1">
    <location>
        <begin position="239"/>
        <end position="257"/>
    </location>
</feature>
<evidence type="ECO:0000256" key="1">
    <source>
        <dbReference type="SAM" id="MobiDB-lite"/>
    </source>
</evidence>
<accession>A0A5N5WGZ7</accession>
<reference evidence="2 3" key="1">
    <citation type="submission" date="2019-04" db="EMBL/GenBank/DDBJ databases">
        <title>Friends and foes A comparative genomics study of 23 Aspergillus species from section Flavi.</title>
        <authorList>
            <consortium name="DOE Joint Genome Institute"/>
            <person name="Kjaerbolling I."/>
            <person name="Vesth T."/>
            <person name="Frisvad J.C."/>
            <person name="Nybo J.L."/>
            <person name="Theobald S."/>
            <person name="Kildgaard S."/>
            <person name="Isbrandt T."/>
            <person name="Kuo A."/>
            <person name="Sato A."/>
            <person name="Lyhne E.K."/>
            <person name="Kogle M.E."/>
            <person name="Wiebenga A."/>
            <person name="Kun R.S."/>
            <person name="Lubbers R.J."/>
            <person name="Makela M.R."/>
            <person name="Barry K."/>
            <person name="Chovatia M."/>
            <person name="Clum A."/>
            <person name="Daum C."/>
            <person name="Haridas S."/>
            <person name="He G."/>
            <person name="LaButti K."/>
            <person name="Lipzen A."/>
            <person name="Mondo S."/>
            <person name="Riley R."/>
            <person name="Salamov A."/>
            <person name="Simmons B.A."/>
            <person name="Magnuson J.K."/>
            <person name="Henrissat B."/>
            <person name="Mortensen U.H."/>
            <person name="Larsen T.O."/>
            <person name="Devries R.P."/>
            <person name="Grigoriev I.V."/>
            <person name="Machida M."/>
            <person name="Baker S.E."/>
            <person name="Andersen M.R."/>
        </authorList>
    </citation>
    <scope>NUCLEOTIDE SEQUENCE [LARGE SCALE GENOMIC DNA]</scope>
    <source>
        <strain evidence="2 3">CBS 151.66</strain>
    </source>
</reference>
<feature type="region of interest" description="Disordered" evidence="1">
    <location>
        <begin position="228"/>
        <end position="307"/>
    </location>
</feature>
<dbReference type="OrthoDB" id="3555317at2759"/>
<proteinExistence type="predicted"/>